<dbReference type="PROSITE" id="PS51257">
    <property type="entry name" value="PROKAR_LIPOPROTEIN"/>
    <property type="match status" value="1"/>
</dbReference>
<dbReference type="AlphaFoldDB" id="A0A6C0G506"/>
<dbReference type="Pfam" id="PF01547">
    <property type="entry name" value="SBP_bac_1"/>
    <property type="match status" value="1"/>
</dbReference>
<dbReference type="EMBL" id="CP048209">
    <property type="protein sequence ID" value="QHT62574.1"/>
    <property type="molecule type" value="Genomic_DNA"/>
</dbReference>
<dbReference type="InterPro" id="IPR006059">
    <property type="entry name" value="SBP"/>
</dbReference>
<name>A0A6C0G506_9BACL</name>
<dbReference type="PANTHER" id="PTHR43649">
    <property type="entry name" value="ARABINOSE-BINDING PROTEIN-RELATED"/>
    <property type="match status" value="1"/>
</dbReference>
<feature type="signal peptide" evidence="2">
    <location>
        <begin position="1"/>
        <end position="26"/>
    </location>
</feature>
<keyword evidence="2" id="KW-0732">Signal</keyword>
<organism evidence="3 4">
    <name type="scientific">Paenibacillus lycopersici</name>
    <dbReference type="NCBI Taxonomy" id="2704462"/>
    <lineage>
        <taxon>Bacteria</taxon>
        <taxon>Bacillati</taxon>
        <taxon>Bacillota</taxon>
        <taxon>Bacilli</taxon>
        <taxon>Bacillales</taxon>
        <taxon>Paenibacillaceae</taxon>
        <taxon>Paenibacillus</taxon>
    </lineage>
</organism>
<proteinExistence type="predicted"/>
<accession>A0A6C0G506</accession>
<dbReference type="KEGG" id="plyc:GXP70_23060"/>
<dbReference type="Gene3D" id="3.40.190.10">
    <property type="entry name" value="Periplasmic binding protein-like II"/>
    <property type="match status" value="2"/>
</dbReference>
<gene>
    <name evidence="3" type="ORF">GXP70_23060</name>
</gene>
<evidence type="ECO:0000313" key="4">
    <source>
        <dbReference type="Proteomes" id="UP000476064"/>
    </source>
</evidence>
<dbReference type="InterPro" id="IPR050490">
    <property type="entry name" value="Bact_solute-bd_prot1"/>
</dbReference>
<protein>
    <submittedName>
        <fullName evidence="3">Extracellular solute-binding protein</fullName>
    </submittedName>
</protein>
<dbReference type="Proteomes" id="UP000476064">
    <property type="component" value="Chromosome"/>
</dbReference>
<keyword evidence="4" id="KW-1185">Reference proteome</keyword>
<reference evidence="3 4" key="1">
    <citation type="submission" date="2020-01" db="EMBL/GenBank/DDBJ databases">
        <title>Paenibacillus sp. nov., isolated from tomato rhizosphere.</title>
        <authorList>
            <person name="Weon H.-Y."/>
            <person name="Lee S.A."/>
        </authorList>
    </citation>
    <scope>NUCLEOTIDE SEQUENCE [LARGE SCALE GENOMIC DNA]</scope>
    <source>
        <strain evidence="3 4">12200R-189</strain>
    </source>
</reference>
<evidence type="ECO:0000256" key="2">
    <source>
        <dbReference type="SAM" id="SignalP"/>
    </source>
</evidence>
<dbReference type="RefSeq" id="WP_162359006.1">
    <property type="nucleotide sequence ID" value="NZ_CP048209.1"/>
</dbReference>
<sequence>MKRNVLATSTLLAALLLVATACGSTADNNGSNNSGNQAAEAENAASGSAGGEKITLKMMHLWPDGSNSAQNKMVKEIIQEYEDANPNVTIATEVLENEQYKSKLKVLSASNALPDVGFTWAAGFMDPYVNGNMFAPMDDLLQGDLKDKFVAGTTEAYAFGGKTYALPVELNIVPVYYNKDIFAKYNLTPPQTLDDLKNIVKTLNDNKVTPITLGGKDGWPASFWYMYLAERLGGKDMLDKAVAGKDFSDPALLEAAKQAQELVKMNAFVKGANGLSNDEAKALFMNEQAAMFAMGTWEVPNYTTAADVPQAFKDKIGYFKFPTVAGGQGSVDDWVGGPGVGLFVSQNSKHVEEAKKFVSFFVQKWGEHSVTDAGVIPATKVDTSTLKLPAMFTDLLNELNKANKVTLYLDTQMKPGASSTHINMVQALFGSAVTPEEFIKKQDEALKADK</sequence>
<feature type="chain" id="PRO_5025662824" evidence="2">
    <location>
        <begin position="27"/>
        <end position="450"/>
    </location>
</feature>
<evidence type="ECO:0000313" key="3">
    <source>
        <dbReference type="EMBL" id="QHT62574.1"/>
    </source>
</evidence>
<dbReference type="SUPFAM" id="SSF53850">
    <property type="entry name" value="Periplasmic binding protein-like II"/>
    <property type="match status" value="1"/>
</dbReference>
<evidence type="ECO:0000256" key="1">
    <source>
        <dbReference type="SAM" id="MobiDB-lite"/>
    </source>
</evidence>
<feature type="region of interest" description="Disordered" evidence="1">
    <location>
        <begin position="27"/>
        <end position="46"/>
    </location>
</feature>
<dbReference type="PANTHER" id="PTHR43649:SF14">
    <property type="entry name" value="BLR3389 PROTEIN"/>
    <property type="match status" value="1"/>
</dbReference>